<reference evidence="1 2" key="1">
    <citation type="submission" date="2021-05" db="EMBL/GenBank/DDBJ databases">
        <title>Draft genomes of marine bacteria isolated from model chitin particles.</title>
        <authorList>
            <person name="Datta M.S."/>
            <person name="Schwartzman J.A."/>
            <person name="Cordero O."/>
        </authorList>
    </citation>
    <scope>NUCLEOTIDE SEQUENCE [LARGE SCALE GENOMIC DNA]</scope>
    <source>
        <strain evidence="1 2">4E07</strain>
    </source>
</reference>
<name>A0ABS5WW13_9RHOB</name>
<evidence type="ECO:0000313" key="2">
    <source>
        <dbReference type="Proteomes" id="UP000763802"/>
    </source>
</evidence>
<organism evidence="1 2">
    <name type="scientific">Falsiruegeria litorea</name>
    <dbReference type="NCBI Taxonomy" id="1280831"/>
    <lineage>
        <taxon>Bacteria</taxon>
        <taxon>Pseudomonadati</taxon>
        <taxon>Pseudomonadota</taxon>
        <taxon>Alphaproteobacteria</taxon>
        <taxon>Rhodobacterales</taxon>
        <taxon>Roseobacteraceae</taxon>
        <taxon>Falsiruegeria</taxon>
    </lineage>
</organism>
<dbReference type="Proteomes" id="UP000763802">
    <property type="component" value="Unassembled WGS sequence"/>
</dbReference>
<gene>
    <name evidence="1" type="ORF">KL867_19900</name>
</gene>
<dbReference type="SUPFAM" id="SSF103025">
    <property type="entry name" value="Folate-binding domain"/>
    <property type="match status" value="1"/>
</dbReference>
<comment type="caution">
    <text evidence="1">The sequence shown here is derived from an EMBL/GenBank/DDBJ whole genome shotgun (WGS) entry which is preliminary data.</text>
</comment>
<protein>
    <recommendedName>
        <fullName evidence="3">Sarcosine oxidase subunit gamma</fullName>
    </recommendedName>
</protein>
<dbReference type="RefSeq" id="WP_215194232.1">
    <property type="nucleotide sequence ID" value="NZ_JAHHDY010000022.1"/>
</dbReference>
<evidence type="ECO:0000313" key="1">
    <source>
        <dbReference type="EMBL" id="MBT3143329.1"/>
    </source>
</evidence>
<evidence type="ECO:0008006" key="3">
    <source>
        <dbReference type="Google" id="ProtNLM"/>
    </source>
</evidence>
<proteinExistence type="predicted"/>
<dbReference type="InterPro" id="IPR027266">
    <property type="entry name" value="TrmE/GcvT-like"/>
</dbReference>
<keyword evidence="2" id="KW-1185">Reference proteome</keyword>
<sequence>MRDDRSNWTPIRKHEAQIDGHGVKVGQISAEHQVLISGPTVCAAFPDSFGWPDIAAGPFYTLFVRRDRVLLVGAAHSEPEGWHSETGRAVSDATGAYEVFEVSGKNARSVLDQGGELHAPSNSVARLLFGFGVFLYRYESEDRYRIHVARAHGQALWQSLEGACNAVDAP</sequence>
<dbReference type="EMBL" id="JAHHDY010000022">
    <property type="protein sequence ID" value="MBT3143329.1"/>
    <property type="molecule type" value="Genomic_DNA"/>
</dbReference>
<accession>A0ABS5WW13</accession>
<dbReference type="Gene3D" id="3.30.1360.120">
    <property type="entry name" value="Probable tRNA modification gtpase trme, domain 1"/>
    <property type="match status" value="1"/>
</dbReference>